<accession>A0A196SFS3</accession>
<comment type="similarity">
    <text evidence="1">Belongs to the universal ribosomal protein uL16 family.</text>
</comment>
<dbReference type="InterPro" id="IPR016180">
    <property type="entry name" value="Ribosomal_uL16_dom"/>
</dbReference>
<dbReference type="InterPro" id="IPR047873">
    <property type="entry name" value="Ribosomal_uL16"/>
</dbReference>
<name>A0A196SFS3_BLAHN</name>
<protein>
    <submittedName>
        <fullName evidence="4">60S ribosomal protein L10</fullName>
    </submittedName>
</protein>
<evidence type="ECO:0000256" key="2">
    <source>
        <dbReference type="ARBA" id="ARBA00022980"/>
    </source>
</evidence>
<dbReference type="PIRSF" id="PIRSF005590">
    <property type="entry name" value="Ribosomal_L10"/>
    <property type="match status" value="1"/>
</dbReference>
<gene>
    <name evidence="5" type="ORF">AV274_2464</name>
    <name evidence="4" type="ORF">AV274_3528</name>
</gene>
<dbReference type="NCBIfam" id="NF003239">
    <property type="entry name" value="PRK04199.1-4"/>
    <property type="match status" value="1"/>
</dbReference>
<keyword evidence="6" id="KW-1185">Reference proteome</keyword>
<evidence type="ECO:0000256" key="1">
    <source>
        <dbReference type="ARBA" id="ARBA00008931"/>
    </source>
</evidence>
<dbReference type="GO" id="GO:0006412">
    <property type="term" value="P:translation"/>
    <property type="evidence" value="ECO:0007669"/>
    <property type="project" value="InterPro"/>
</dbReference>
<dbReference type="Pfam" id="PF00252">
    <property type="entry name" value="Ribosomal_L16"/>
    <property type="match status" value="1"/>
</dbReference>
<dbReference type="GO" id="GO:1990904">
    <property type="term" value="C:ribonucleoprotein complex"/>
    <property type="evidence" value="ECO:0007669"/>
    <property type="project" value="UniProtKB-KW"/>
</dbReference>
<dbReference type="CDD" id="cd01433">
    <property type="entry name" value="Ribosomal_L16_L10e"/>
    <property type="match status" value="1"/>
</dbReference>
<comment type="caution">
    <text evidence="4">The sequence shown here is derived from an EMBL/GenBank/DDBJ whole genome shotgun (WGS) entry which is preliminary data.</text>
</comment>
<dbReference type="GO" id="GO:0003735">
    <property type="term" value="F:structural constituent of ribosome"/>
    <property type="evidence" value="ECO:0007669"/>
    <property type="project" value="InterPro"/>
</dbReference>
<dbReference type="Gene3D" id="3.90.1170.10">
    <property type="entry name" value="Ribosomal protein L10e/L16"/>
    <property type="match status" value="1"/>
</dbReference>
<dbReference type="STRING" id="478820.A0A196SFS3"/>
<evidence type="ECO:0000256" key="3">
    <source>
        <dbReference type="ARBA" id="ARBA00023274"/>
    </source>
</evidence>
<dbReference type="Proteomes" id="UP000078348">
    <property type="component" value="Unassembled WGS sequence"/>
</dbReference>
<keyword evidence="3" id="KW-0687">Ribonucleoprotein</keyword>
<proteinExistence type="inferred from homology"/>
<sequence length="208" mass="23905">MGRRPARCYRYCKNKPYIKSRFCRGVPDPKIRIFDIGDKCASVDTYPFVAHMLSDEREQLSCEALEAARIAANKYLVKYGGKDCFHMRVRCHPYHVTRINKMLSCAGADRLQTGMRHSFGKPNDLVARVRIGQPIISIRAKDDKKQVVIEALRRAKMKFPGRQKIVVSKKWGFTKWTREEYAEMRQSGKLVPAGNIAKYIPDHGKLDA</sequence>
<dbReference type="AlphaFoldDB" id="A0A196SFS3"/>
<dbReference type="EMBL" id="LXWW01000210">
    <property type="protein sequence ID" value="OAO14824.1"/>
    <property type="molecule type" value="Genomic_DNA"/>
</dbReference>
<reference evidence="4 6" key="1">
    <citation type="submission" date="2016-05" db="EMBL/GenBank/DDBJ databases">
        <title>Nuclear genome of Blastocystis sp. subtype 1 NandII.</title>
        <authorList>
            <person name="Gentekaki E."/>
            <person name="Curtis B."/>
            <person name="Stairs C."/>
            <person name="Eme L."/>
            <person name="Herman E."/>
            <person name="Klimes V."/>
            <person name="Arias M.C."/>
            <person name="Elias M."/>
            <person name="Hilliou F."/>
            <person name="Klute M."/>
            <person name="Malik S.-B."/>
            <person name="Pightling A."/>
            <person name="Rachubinski R."/>
            <person name="Salas D."/>
            <person name="Schlacht A."/>
            <person name="Suga H."/>
            <person name="Archibald J."/>
            <person name="Ball S.G."/>
            <person name="Clark G."/>
            <person name="Dacks J."/>
            <person name="Van Der Giezen M."/>
            <person name="Tsaousis A."/>
            <person name="Roger A."/>
        </authorList>
    </citation>
    <scope>NUCLEOTIDE SEQUENCE [LARGE SCALE GENOMIC DNA]</scope>
    <source>
        <strain evidence="6">ATCC 50177 / NandII</strain>
        <strain evidence="4">NandII</strain>
    </source>
</reference>
<dbReference type="InterPro" id="IPR001197">
    <property type="entry name" value="Ribosomal_uL16_euk_arch"/>
</dbReference>
<dbReference type="InterPro" id="IPR036920">
    <property type="entry name" value="Ribosomal_uL16_sf"/>
</dbReference>
<dbReference type="NCBIfam" id="TIGR00279">
    <property type="entry name" value="uL16_euk_arch"/>
    <property type="match status" value="1"/>
</dbReference>
<dbReference type="PANTHER" id="PTHR11726">
    <property type="entry name" value="60S RIBOSOMAL PROTEIN L10"/>
    <property type="match status" value="1"/>
</dbReference>
<evidence type="ECO:0000313" key="5">
    <source>
        <dbReference type="EMBL" id="OAO15823.1"/>
    </source>
</evidence>
<organism evidence="4 6">
    <name type="scientific">Blastocystis sp. subtype 1 (strain ATCC 50177 / NandII)</name>
    <dbReference type="NCBI Taxonomy" id="478820"/>
    <lineage>
        <taxon>Eukaryota</taxon>
        <taxon>Sar</taxon>
        <taxon>Stramenopiles</taxon>
        <taxon>Bigyra</taxon>
        <taxon>Opalozoa</taxon>
        <taxon>Opalinata</taxon>
        <taxon>Blastocystidae</taxon>
        <taxon>Blastocystis</taxon>
    </lineage>
</organism>
<dbReference type="OrthoDB" id="10258869at2759"/>
<evidence type="ECO:0000313" key="6">
    <source>
        <dbReference type="Proteomes" id="UP000078348"/>
    </source>
</evidence>
<evidence type="ECO:0000313" key="4">
    <source>
        <dbReference type="EMBL" id="OAO14824.1"/>
    </source>
</evidence>
<dbReference type="SUPFAM" id="SSF54686">
    <property type="entry name" value="Ribosomal protein L16p/L10e"/>
    <property type="match status" value="1"/>
</dbReference>
<dbReference type="FunFam" id="3.90.1170.10:FF:000002">
    <property type="entry name" value="60S ribosomal protein L10"/>
    <property type="match status" value="1"/>
</dbReference>
<dbReference type="GO" id="GO:0005840">
    <property type="term" value="C:ribosome"/>
    <property type="evidence" value="ECO:0007669"/>
    <property type="project" value="UniProtKB-KW"/>
</dbReference>
<keyword evidence="2 4" id="KW-0689">Ribosomal protein</keyword>
<dbReference type="EMBL" id="LXWW01000116">
    <property type="protein sequence ID" value="OAO15823.1"/>
    <property type="molecule type" value="Genomic_DNA"/>
</dbReference>